<dbReference type="Gene3D" id="3.90.79.10">
    <property type="entry name" value="Nucleoside Triphosphate Pyrophosphohydrolase"/>
    <property type="match status" value="1"/>
</dbReference>
<evidence type="ECO:0000259" key="1">
    <source>
        <dbReference type="PROSITE" id="PS51462"/>
    </source>
</evidence>
<organism evidence="2 3">
    <name type="scientific">Aeromonas allosaccharophila</name>
    <dbReference type="NCBI Taxonomy" id="656"/>
    <lineage>
        <taxon>Bacteria</taxon>
        <taxon>Pseudomonadati</taxon>
        <taxon>Pseudomonadota</taxon>
        <taxon>Gammaproteobacteria</taxon>
        <taxon>Aeromonadales</taxon>
        <taxon>Aeromonadaceae</taxon>
        <taxon>Aeromonas</taxon>
    </lineage>
</organism>
<evidence type="ECO:0000313" key="2">
    <source>
        <dbReference type="EMBL" id="QPR55015.1"/>
    </source>
</evidence>
<dbReference type="SUPFAM" id="SSF55811">
    <property type="entry name" value="Nudix"/>
    <property type="match status" value="1"/>
</dbReference>
<dbReference type="CDD" id="cd04664">
    <property type="entry name" value="NUDIX_DHNTPase_like"/>
    <property type="match status" value="1"/>
</dbReference>
<dbReference type="InterPro" id="IPR015797">
    <property type="entry name" value="NUDIX_hydrolase-like_dom_sf"/>
</dbReference>
<dbReference type="GeneID" id="60784092"/>
<feature type="domain" description="Nudix hydrolase" evidence="1">
    <location>
        <begin position="1"/>
        <end position="138"/>
    </location>
</feature>
<dbReference type="KEGG" id="aall:I6G90_00760"/>
<protein>
    <submittedName>
        <fullName evidence="2">NUDIX pyrophosphatase</fullName>
    </submittedName>
</protein>
<proteinExistence type="predicted"/>
<gene>
    <name evidence="2" type="ORF">I6G90_00760</name>
</gene>
<dbReference type="EMBL" id="CP065745">
    <property type="protein sequence ID" value="QPR55015.1"/>
    <property type="molecule type" value="Genomic_DNA"/>
</dbReference>
<evidence type="ECO:0000313" key="3">
    <source>
        <dbReference type="Proteomes" id="UP000595101"/>
    </source>
</evidence>
<dbReference type="RefSeq" id="WP_197929262.1">
    <property type="nucleotide sequence ID" value="NZ_CP065745.1"/>
</dbReference>
<dbReference type="AlphaFoldDB" id="A0A7T2PFU2"/>
<dbReference type="Pfam" id="PF00293">
    <property type="entry name" value="NUDIX"/>
    <property type="match status" value="1"/>
</dbReference>
<reference evidence="2 3" key="1">
    <citation type="submission" date="2020-12" db="EMBL/GenBank/DDBJ databases">
        <title>FDA dAtabase for Regulatory Grade micrObial Sequences (FDA-ARGOS): Supporting development and validation of Infectious Disease Dx tests.</title>
        <authorList>
            <person name="Sproer C."/>
            <person name="Gronow S."/>
            <person name="Severitt S."/>
            <person name="Schroder I."/>
            <person name="Tallon L."/>
            <person name="Sadzewicz L."/>
            <person name="Zhao X."/>
            <person name="Boylan J."/>
            <person name="Ott S."/>
            <person name="Bowen H."/>
            <person name="Vavikolanu K."/>
            <person name="Mehta A."/>
            <person name="Aluvathingal J."/>
            <person name="Nadendla S."/>
            <person name="Lowell S."/>
            <person name="Myers T."/>
            <person name="Yan Y."/>
            <person name="Sichtig H."/>
        </authorList>
    </citation>
    <scope>NUCLEOTIDE SEQUENCE [LARGE SCALE GENOMIC DNA]</scope>
    <source>
        <strain evidence="2 3">FDAARGOS_933</strain>
    </source>
</reference>
<dbReference type="PROSITE" id="PS51462">
    <property type="entry name" value="NUDIX"/>
    <property type="match status" value="1"/>
</dbReference>
<dbReference type="Proteomes" id="UP000595101">
    <property type="component" value="Chromosome"/>
</dbReference>
<dbReference type="GO" id="GO:0003824">
    <property type="term" value="F:catalytic activity"/>
    <property type="evidence" value="ECO:0007669"/>
    <property type="project" value="UniProtKB-ARBA"/>
</dbReference>
<accession>A0A7T2PFU2</accession>
<sequence>MRAPFQVLIIPYKHEGVETRFLLGRRNDNDVWQAISGGGEERESLLESAKRELLEETSLVGTNWQQLDSMCMLPKVYYTGHKHWINHRYVIPEYSFSVQVTGDPKLSPEHSEFRWCGALEASNLLDYDSNKIALWELCERLEIHLG</sequence>
<dbReference type="InterPro" id="IPR000086">
    <property type="entry name" value="NUDIX_hydrolase_dom"/>
</dbReference>
<name>A0A7T2PFU2_9GAMM</name>